<dbReference type="InterPro" id="IPR038717">
    <property type="entry name" value="Tc1-like_DDE_dom"/>
</dbReference>
<proteinExistence type="predicted"/>
<gene>
    <name evidence="3" type="ORF">GOB93_19575</name>
</gene>
<comment type="caution">
    <text evidence="3">The sequence shown here is derived from an EMBL/GenBank/DDBJ whole genome shotgun (WGS) entry which is preliminary data.</text>
</comment>
<evidence type="ECO:0000256" key="1">
    <source>
        <dbReference type="SAM" id="MobiDB-lite"/>
    </source>
</evidence>
<reference evidence="3 4" key="1">
    <citation type="journal article" date="2020" name="Int. J. Syst. Evol. Microbiol.">
        <title>Novel acetic acid bacteria from cider fermentations: Acetobacter conturbans sp. nov. and Acetobacter fallax sp. nov.</title>
        <authorList>
            <person name="Sombolestani A.S."/>
            <person name="Cleenwerck I."/>
            <person name="Cnockaert M."/>
            <person name="Borremans W."/>
            <person name="Wieme A.D."/>
            <person name="De Vuyst L."/>
            <person name="Vandamme P."/>
        </authorList>
    </citation>
    <scope>NUCLEOTIDE SEQUENCE [LARGE SCALE GENOMIC DNA]</scope>
    <source>
        <strain evidence="3 4">LMG 30640</strain>
    </source>
</reference>
<name>A0ABX0JW82_9PROT</name>
<feature type="region of interest" description="Disordered" evidence="1">
    <location>
        <begin position="1"/>
        <end position="20"/>
    </location>
</feature>
<evidence type="ECO:0000313" key="4">
    <source>
        <dbReference type="Proteomes" id="UP000635278"/>
    </source>
</evidence>
<feature type="domain" description="Tc1-like transposase DDE" evidence="2">
    <location>
        <begin position="39"/>
        <end position="101"/>
    </location>
</feature>
<dbReference type="Proteomes" id="UP000635278">
    <property type="component" value="Unassembled WGS sequence"/>
</dbReference>
<feature type="compositionally biased region" description="Polar residues" evidence="1">
    <location>
        <begin position="1"/>
        <end position="18"/>
    </location>
</feature>
<evidence type="ECO:0000313" key="3">
    <source>
        <dbReference type="EMBL" id="NHN86796.1"/>
    </source>
</evidence>
<protein>
    <recommendedName>
        <fullName evidence="2">Tc1-like transposase DDE domain-containing protein</fullName>
    </recommendedName>
</protein>
<sequence length="103" mass="11083">MTASLTSISTAWSPSTRPASPWRWSVCAVALTRRILPADAPHGHWKTTTLTACLCLTCKTAHFVHEGAMNGEILQACIEHVLGPTPSPGDIVVLDNLSAHRIQ</sequence>
<organism evidence="3 4">
    <name type="scientific">Acetobacter musti</name>
    <dbReference type="NCBI Taxonomy" id="864732"/>
    <lineage>
        <taxon>Bacteria</taxon>
        <taxon>Pseudomonadati</taxon>
        <taxon>Pseudomonadota</taxon>
        <taxon>Alphaproteobacteria</taxon>
        <taxon>Acetobacterales</taxon>
        <taxon>Acetobacteraceae</taxon>
        <taxon>Acetobacter</taxon>
    </lineage>
</organism>
<keyword evidence="4" id="KW-1185">Reference proteome</keyword>
<accession>A0ABX0JW82</accession>
<evidence type="ECO:0000259" key="2">
    <source>
        <dbReference type="Pfam" id="PF13358"/>
    </source>
</evidence>
<dbReference type="EMBL" id="WOTB01000054">
    <property type="protein sequence ID" value="NHN86796.1"/>
    <property type="molecule type" value="Genomic_DNA"/>
</dbReference>
<dbReference type="Pfam" id="PF13358">
    <property type="entry name" value="DDE_3"/>
    <property type="match status" value="1"/>
</dbReference>